<evidence type="ECO:0000313" key="2">
    <source>
        <dbReference type="EMBL" id="WIO46154.1"/>
    </source>
</evidence>
<gene>
    <name evidence="2" type="ORF">SEML1_0535</name>
</gene>
<dbReference type="Proteomes" id="UP001177295">
    <property type="component" value="Chromosome"/>
</dbReference>
<reference evidence="2 3" key="1">
    <citation type="journal article" date="2023" name="Cell">
        <title>Genetic manipulation of Patescibacteria provides mechanistic insights into microbial dark matter and the epibiotic lifestyle.</title>
        <authorList>
            <person name="Wang Y."/>
            <person name="Gallagher L.A."/>
            <person name="Andrade P.A."/>
            <person name="Liu A."/>
            <person name="Humphreys I.R."/>
            <person name="Turkarslan S."/>
            <person name="Cutler K.J."/>
            <person name="Arrieta-Ortiz M.L."/>
            <person name="Li Y."/>
            <person name="Radey M.C."/>
            <person name="McLean J.S."/>
            <person name="Cong Q."/>
            <person name="Baker D."/>
            <person name="Baliga N.S."/>
            <person name="Peterson S.B."/>
            <person name="Mougous J.D."/>
        </authorList>
    </citation>
    <scope>NUCLEOTIDE SEQUENCE [LARGE SCALE GENOMIC DNA]</scope>
    <source>
        <strain evidence="2 3">ML1</strain>
    </source>
</reference>
<keyword evidence="3" id="KW-1185">Reference proteome</keyword>
<keyword evidence="1" id="KW-0812">Transmembrane</keyword>
<keyword evidence="1" id="KW-0472">Membrane</keyword>
<organism evidence="2 3">
    <name type="scientific">Candidatus Southlakia epibionticum</name>
    <dbReference type="NCBI Taxonomy" id="3043284"/>
    <lineage>
        <taxon>Bacteria</taxon>
        <taxon>Candidatus Saccharimonadota</taxon>
        <taxon>Candidatus Saccharimonadia</taxon>
        <taxon>Candidatus Saccharimonadales</taxon>
        <taxon>Candidatus Saccharimonadaceae</taxon>
        <taxon>Candidatus Southlakia</taxon>
    </lineage>
</organism>
<evidence type="ECO:0000256" key="1">
    <source>
        <dbReference type="SAM" id="Phobius"/>
    </source>
</evidence>
<feature type="transmembrane region" description="Helical" evidence="1">
    <location>
        <begin position="6"/>
        <end position="27"/>
    </location>
</feature>
<protein>
    <submittedName>
        <fullName evidence="2">DUF4145 domain-containing protein</fullName>
    </submittedName>
</protein>
<sequence>MNSFAIWFILIAILILAVVGILYLAFARATPKLNVTRFRTQWLAIENSFSKSNPASWHVAIFNADKLVDKALRESRYKGETMGERMKSAQDAWSHPNHIWGAHKIRNRLAHDTEVKLSHDLALRALSAYKQALKDLGAI</sequence>
<proteinExistence type="predicted"/>
<accession>A0ABY8WV58</accession>
<keyword evidence="1" id="KW-1133">Transmembrane helix</keyword>
<dbReference type="RefSeq" id="WP_376753698.1">
    <property type="nucleotide sequence ID" value="NZ_CP124550.1"/>
</dbReference>
<name>A0ABY8WV58_9BACT</name>
<evidence type="ECO:0000313" key="3">
    <source>
        <dbReference type="Proteomes" id="UP001177295"/>
    </source>
</evidence>
<dbReference type="EMBL" id="CP124550">
    <property type="protein sequence ID" value="WIO46154.1"/>
    <property type="molecule type" value="Genomic_DNA"/>
</dbReference>